<dbReference type="Pfam" id="PF09709">
    <property type="entry name" value="Cas_Csd1"/>
    <property type="match status" value="1"/>
</dbReference>
<dbReference type="AlphaFoldDB" id="A0A2R3QCH5"/>
<evidence type="ECO:0000313" key="2">
    <source>
        <dbReference type="Proteomes" id="UP000237925"/>
    </source>
</evidence>
<organism evidence="1 2">
    <name type="scientific">Melaminivora suipulveris</name>
    <dbReference type="NCBI Taxonomy" id="2109913"/>
    <lineage>
        <taxon>Bacteria</taxon>
        <taxon>Pseudomonadati</taxon>
        <taxon>Pseudomonadota</taxon>
        <taxon>Betaproteobacteria</taxon>
        <taxon>Burkholderiales</taxon>
        <taxon>Comamonadaceae</taxon>
        <taxon>Melaminivora</taxon>
    </lineage>
</organism>
<dbReference type="EMBL" id="CP027667">
    <property type="protein sequence ID" value="AVO49394.1"/>
    <property type="molecule type" value="Genomic_DNA"/>
</dbReference>
<dbReference type="RefSeq" id="WP_106683827.1">
    <property type="nucleotide sequence ID" value="NZ_CP027667.1"/>
</dbReference>
<reference evidence="1 2" key="1">
    <citation type="submission" date="2018-03" db="EMBL/GenBank/DDBJ databases">
        <title>Genome sequencing of Melaminivora sp.</title>
        <authorList>
            <person name="Kim S.-J."/>
            <person name="Heo J."/>
            <person name="Ahn J.-H."/>
            <person name="Kwon S.-W."/>
        </authorList>
    </citation>
    <scope>NUCLEOTIDE SEQUENCE [LARGE SCALE GENOMIC DNA]</scope>
    <source>
        <strain evidence="1 2">SC2-9</strain>
    </source>
</reference>
<dbReference type="Proteomes" id="UP000237925">
    <property type="component" value="Chromosome"/>
</dbReference>
<accession>A0A2R3QCH5</accession>
<gene>
    <name evidence="1" type="primary">cas8c</name>
    <name evidence="1" type="ORF">C6568_09070</name>
</gene>
<name>A0A2R3QCH5_9BURK</name>
<sequence length="638" mass="71201">MSWLPKLLQTYDQCTGREPEGSAPLMPICHSTQLAHIEIVLDAVGQFRRALVVEKTYGVTLIPCTEGSAGRSGIRPGNHPLHDKLQYLAGDFQEFGGEVTSGFSKDPQEPHRDYLKFLSDWIGADPHPKLLAIQTYVQRGRVMGDLVQAGILPVDDEGKLQKTWAGEKSDAPAIFKVLAPQQAPGDAFVRWRVEVDGDPNSAPWTDAALIASWIRHYQSSQAKQGFCMATGQHTALAVQHPAKIRHGGDKAKLISANDSSGFTYRGRFASEDEALEVGFVATQKAHNALRWLIERQGYRNGDQVFVAWEPASAKPVPDLFRATFEAFTGGSSAWETDSTPADAGQAFALQLRKAIAGYTSRLDPRDEVVVLGLDSATPGRMAIVFYREIKSSEFLARLEAWHLDFAWMQNYGKERRFIGAPAPRDIAEAAFGSRLDDKLRAATVERLLPCIVDDAPLPVDLLRSAVRRASNRTGLDPWEWERCLGIACALFRGYFKERSYRMALEQERTSRDYLFGRLLAVAEDIESYALFVAGEKPRDTNAARLMQRFADRPVSTWKVLAGRLPPYISRLRANRPGVLYRKERLLDEIMALFKTEEFLLNTPLSGEYLLGYHCQRQVLRAREDTTETSQATPSGEPA</sequence>
<proteinExistence type="predicted"/>
<dbReference type="InterPro" id="IPR010144">
    <property type="entry name" value="CRISPR-assoc_prot_Csd1-typ"/>
</dbReference>
<dbReference type="CDD" id="cd09757">
    <property type="entry name" value="Cas8c_I-C"/>
    <property type="match status" value="1"/>
</dbReference>
<dbReference type="NCBIfam" id="TIGR01863">
    <property type="entry name" value="cas_Csd1"/>
    <property type="match status" value="1"/>
</dbReference>
<evidence type="ECO:0000313" key="1">
    <source>
        <dbReference type="EMBL" id="AVO49394.1"/>
    </source>
</evidence>
<dbReference type="KEGG" id="mela:C6568_09070"/>
<keyword evidence="2" id="KW-1185">Reference proteome</keyword>
<dbReference type="OrthoDB" id="5389988at2"/>
<protein>
    <submittedName>
        <fullName evidence="1">Type I-C CRISPR-associated protein Cas8c/Csd1</fullName>
    </submittedName>
</protein>